<dbReference type="PANTHER" id="PTHR20974">
    <property type="entry name" value="UPF0585 PROTEIN CG18661"/>
    <property type="match status" value="1"/>
</dbReference>
<gene>
    <name evidence="1" type="ORF">MON41_08000</name>
</gene>
<evidence type="ECO:0000313" key="1">
    <source>
        <dbReference type="EMBL" id="MCI0753700.1"/>
    </source>
</evidence>
<dbReference type="InterPro" id="IPR029063">
    <property type="entry name" value="SAM-dependent_MTases_sf"/>
</dbReference>
<reference evidence="1 2" key="1">
    <citation type="submission" date="2022-03" db="EMBL/GenBank/DDBJ databases">
        <title>Complete genome analysis of Roseomonas KG 17.1 : a prolific producer of plant growth promoters.</title>
        <authorList>
            <person name="Saadouli I."/>
            <person name="Najjari A."/>
            <person name="Mosbah A."/>
            <person name="Ouzari H.I."/>
        </authorList>
    </citation>
    <scope>NUCLEOTIDE SEQUENCE [LARGE SCALE GENOMIC DNA]</scope>
    <source>
        <strain evidence="1 2">KG17-1</strain>
    </source>
</reference>
<dbReference type="Pfam" id="PF06080">
    <property type="entry name" value="DUF938"/>
    <property type="match status" value="1"/>
</dbReference>
<accession>A0ABS9W431</accession>
<dbReference type="PANTHER" id="PTHR20974:SF0">
    <property type="entry name" value="UPF0585 PROTEIN CG18661"/>
    <property type="match status" value="1"/>
</dbReference>
<protein>
    <submittedName>
        <fullName evidence="1">Class I SAM-dependent methyltransferase</fullName>
    </submittedName>
</protein>
<dbReference type="SUPFAM" id="SSF53335">
    <property type="entry name" value="S-adenosyl-L-methionine-dependent methyltransferases"/>
    <property type="match status" value="1"/>
</dbReference>
<dbReference type="EMBL" id="JALBUU010000004">
    <property type="protein sequence ID" value="MCI0753700.1"/>
    <property type="molecule type" value="Genomic_DNA"/>
</dbReference>
<dbReference type="Gene3D" id="3.40.50.150">
    <property type="entry name" value="Vaccinia Virus protein VP39"/>
    <property type="match status" value="1"/>
</dbReference>
<dbReference type="RefSeq" id="WP_241792807.1">
    <property type="nucleotide sequence ID" value="NZ_JALBUU010000004.1"/>
</dbReference>
<dbReference type="GO" id="GO:0032259">
    <property type="term" value="P:methylation"/>
    <property type="evidence" value="ECO:0007669"/>
    <property type="project" value="UniProtKB-KW"/>
</dbReference>
<organism evidence="1 2">
    <name type="scientific">Teichococcus vastitatis</name>
    <dbReference type="NCBI Taxonomy" id="2307076"/>
    <lineage>
        <taxon>Bacteria</taxon>
        <taxon>Pseudomonadati</taxon>
        <taxon>Pseudomonadota</taxon>
        <taxon>Alphaproteobacteria</taxon>
        <taxon>Acetobacterales</taxon>
        <taxon>Roseomonadaceae</taxon>
        <taxon>Roseomonas</taxon>
    </lineage>
</organism>
<keyword evidence="1" id="KW-0808">Transferase</keyword>
<keyword evidence="2" id="KW-1185">Reference proteome</keyword>
<comment type="caution">
    <text evidence="1">The sequence shown here is derived from an EMBL/GenBank/DDBJ whole genome shotgun (WGS) entry which is preliminary data.</text>
</comment>
<dbReference type="Proteomes" id="UP001201985">
    <property type="component" value="Unassembled WGS sequence"/>
</dbReference>
<dbReference type="GO" id="GO:0008168">
    <property type="term" value="F:methyltransferase activity"/>
    <property type="evidence" value="ECO:0007669"/>
    <property type="project" value="UniProtKB-KW"/>
</dbReference>
<sequence length="200" mass="20899">MPDDPRRSAPSALRNREPILRALRPHLPAGGLVLEVASGTGEHVAHLAAALPGLRWQPTEPDDANRASIDAWCAGLPNVLPALPLDAAAAGWPVARADAVLCINMIHIAPWAAAQGLVAGAARVLPAGGLLALYGPYRRRGRPMEPGNAAFDADLRRRDPAWGLREVEAVAELAAAAGFGPPGVVAMPADNLTLLFRRPG</sequence>
<proteinExistence type="predicted"/>
<evidence type="ECO:0000313" key="2">
    <source>
        <dbReference type="Proteomes" id="UP001201985"/>
    </source>
</evidence>
<keyword evidence="1" id="KW-0489">Methyltransferase</keyword>
<dbReference type="InterPro" id="IPR010342">
    <property type="entry name" value="DUF938"/>
</dbReference>
<name>A0ABS9W431_9PROT</name>